<organism evidence="2 3">
    <name type="scientific">Amycolatopsis antarctica</name>
    <dbReference type="NCBI Taxonomy" id="1854586"/>
    <lineage>
        <taxon>Bacteria</taxon>
        <taxon>Bacillati</taxon>
        <taxon>Actinomycetota</taxon>
        <taxon>Actinomycetes</taxon>
        <taxon>Pseudonocardiales</taxon>
        <taxon>Pseudonocardiaceae</taxon>
        <taxon>Amycolatopsis</taxon>
    </lineage>
</organism>
<dbReference type="Proteomes" id="UP000242444">
    <property type="component" value="Unassembled WGS sequence"/>
</dbReference>
<dbReference type="PANTHER" id="PTHR35908:SF1">
    <property type="entry name" value="CONSERVED PROTEIN"/>
    <property type="match status" value="1"/>
</dbReference>
<name>A0A263D2S7_9PSEU</name>
<comment type="caution">
    <text evidence="2">The sequence shown here is derived from an EMBL/GenBank/DDBJ whole genome shotgun (WGS) entry which is preliminary data.</text>
</comment>
<dbReference type="OrthoDB" id="3212826at2"/>
<dbReference type="RefSeq" id="WP_094863249.1">
    <property type="nucleotide sequence ID" value="NZ_NKYE01000007.1"/>
</dbReference>
<evidence type="ECO:0000313" key="2">
    <source>
        <dbReference type="EMBL" id="OZM72772.1"/>
    </source>
</evidence>
<dbReference type="CDD" id="cd06587">
    <property type="entry name" value="VOC"/>
    <property type="match status" value="1"/>
</dbReference>
<dbReference type="Gene3D" id="3.10.180.10">
    <property type="entry name" value="2,3-Dihydroxybiphenyl 1,2-Dioxygenase, domain 1"/>
    <property type="match status" value="1"/>
</dbReference>
<dbReference type="EMBL" id="NKYE01000007">
    <property type="protein sequence ID" value="OZM72772.1"/>
    <property type="molecule type" value="Genomic_DNA"/>
</dbReference>
<reference evidence="2 3" key="1">
    <citation type="submission" date="2017-07" db="EMBL/GenBank/DDBJ databases">
        <title>Amycolatopsis antarcticus sp. nov., isolated from the surface of an Antarcticus brown macroalga.</title>
        <authorList>
            <person name="Wang J."/>
            <person name="Leiva S."/>
            <person name="Huang J."/>
            <person name="Huang Y."/>
        </authorList>
    </citation>
    <scope>NUCLEOTIDE SEQUENCE [LARGE SCALE GENOMIC DNA]</scope>
    <source>
        <strain evidence="2 3">AU-G6</strain>
    </source>
</reference>
<dbReference type="AlphaFoldDB" id="A0A263D2S7"/>
<feature type="domain" description="Glyoxalase-like" evidence="1">
    <location>
        <begin position="8"/>
        <end position="116"/>
    </location>
</feature>
<dbReference type="PANTHER" id="PTHR35908">
    <property type="entry name" value="HYPOTHETICAL FUSION PROTEIN"/>
    <property type="match status" value="1"/>
</dbReference>
<proteinExistence type="predicted"/>
<evidence type="ECO:0000259" key="1">
    <source>
        <dbReference type="Pfam" id="PF18029"/>
    </source>
</evidence>
<dbReference type="SUPFAM" id="SSF54593">
    <property type="entry name" value="Glyoxalase/Bleomycin resistance protein/Dihydroxybiphenyl dioxygenase"/>
    <property type="match status" value="1"/>
</dbReference>
<sequence>MATRVLAIAIDCLDAERLAGFWCAALGAEVRERWRDACEVEYVEVGAPAGPTLLFQPVPEAKSSKNRLHLDLAPEPGDQREEVRRLVVLGARVLSEAPGHPWIVLADPEDNEFCVLPAR</sequence>
<evidence type="ECO:0000313" key="3">
    <source>
        <dbReference type="Proteomes" id="UP000242444"/>
    </source>
</evidence>
<dbReference type="InterPro" id="IPR029068">
    <property type="entry name" value="Glyas_Bleomycin-R_OHBP_Dase"/>
</dbReference>
<keyword evidence="3" id="KW-1185">Reference proteome</keyword>
<dbReference type="InterPro" id="IPR041581">
    <property type="entry name" value="Glyoxalase_6"/>
</dbReference>
<dbReference type="InParanoid" id="A0A263D2S7"/>
<accession>A0A263D2S7</accession>
<dbReference type="Pfam" id="PF18029">
    <property type="entry name" value="Glyoxalase_6"/>
    <property type="match status" value="1"/>
</dbReference>
<protein>
    <recommendedName>
        <fullName evidence="1">Glyoxalase-like domain-containing protein</fullName>
    </recommendedName>
</protein>
<gene>
    <name evidence="2" type="ORF">CFN78_14250</name>
</gene>